<dbReference type="GO" id="GO:0005509">
    <property type="term" value="F:calcium ion binding"/>
    <property type="evidence" value="ECO:0007669"/>
    <property type="project" value="InterPro"/>
</dbReference>
<dbReference type="InterPro" id="IPR009117">
    <property type="entry name" value="ANX14"/>
</dbReference>
<dbReference type="GO" id="GO:0005737">
    <property type="term" value="C:cytoplasm"/>
    <property type="evidence" value="ECO:0007669"/>
    <property type="project" value="TreeGrafter"/>
</dbReference>
<dbReference type="PRINTS" id="PR01813">
    <property type="entry name" value="ANNEXINFUNGI"/>
</dbReference>
<dbReference type="Pfam" id="PF00191">
    <property type="entry name" value="Annexin"/>
    <property type="match status" value="4"/>
</dbReference>
<dbReference type="Proteomes" id="UP000193685">
    <property type="component" value="Unassembled WGS sequence"/>
</dbReference>
<dbReference type="GO" id="GO:0005886">
    <property type="term" value="C:plasma membrane"/>
    <property type="evidence" value="ECO:0007669"/>
    <property type="project" value="TreeGrafter"/>
</dbReference>
<evidence type="ECO:0000256" key="2">
    <source>
        <dbReference type="ARBA" id="ARBA00022737"/>
    </source>
</evidence>
<dbReference type="PROSITE" id="PS51897">
    <property type="entry name" value="ANNEXIN_2"/>
    <property type="match status" value="4"/>
</dbReference>
<sequence length="480" mass="53038">MSYNNYNQQQNYNSYPQQNYGGAQGQQQQQPYGGVPAGQSYSSQPYNTQPGYGGAPPQQQQYGAPAQQNYGAIPQQQYGAPPQQNYGAPPQQAYGAPPQQAYGAPQQAYGAPPQQNYGAPPQQAYGAPATQNYGAPASQNYGAAPTQHYGAPAQQTYGAPQAGYVPPQPAFDPSYNADADVAAIRKATKGFGTDEKQLIRILSQKSPVHTQQLQQRFEQTVGKSLASVIESETGRWFGFALLGCALGPLQFDVHLLHRAMDGLGTHEDLLTEILIGRSNAEMDALKYAYKQKYNKDLLATVQGDLSMKTERMFNMALTGRRDEENMMIDQGRIGADVRQLYEASAGRMGTDEIAVCGILLSRSDNYLRALNEAYKHAYRSTVPDMIKSEFSGHMKEGLLHAVEGAVDRAHRDAKLLEESMAGMGTKDERLAYRIVRMHWDRQHTQRVKQVYAQLYRQDLAKRIKGETSGDFERILLACIE</sequence>
<keyword evidence="6" id="KW-1185">Reference proteome</keyword>
<feature type="compositionally biased region" description="Low complexity" evidence="4">
    <location>
        <begin position="1"/>
        <end position="39"/>
    </location>
</feature>
<dbReference type="InterPro" id="IPR001464">
    <property type="entry name" value="Annexin"/>
</dbReference>
<dbReference type="PRINTS" id="PR00196">
    <property type="entry name" value="ANNEXIN"/>
</dbReference>
<protein>
    <recommendedName>
        <fullName evidence="7">Annexin</fullName>
    </recommendedName>
</protein>
<name>A0A1Y2FIL8_PROLT</name>
<dbReference type="OMA" id="VRGPLMQ"/>
<dbReference type="GO" id="GO:0005634">
    <property type="term" value="C:nucleus"/>
    <property type="evidence" value="ECO:0007669"/>
    <property type="project" value="TreeGrafter"/>
</dbReference>
<dbReference type="Gene3D" id="1.10.220.10">
    <property type="entry name" value="Annexin"/>
    <property type="match status" value="4"/>
</dbReference>
<dbReference type="PANTHER" id="PTHR10502:SF102">
    <property type="entry name" value="ANNEXIN B11"/>
    <property type="match status" value="1"/>
</dbReference>
<dbReference type="InterPro" id="IPR037104">
    <property type="entry name" value="Annexin_sf"/>
</dbReference>
<keyword evidence="3" id="KW-0041">Annexin</keyword>
<keyword evidence="2" id="KW-0677">Repeat</keyword>
<accession>A0A1Y2FIL8</accession>
<feature type="compositionally biased region" description="Low complexity" evidence="4">
    <location>
        <begin position="55"/>
        <end position="72"/>
    </location>
</feature>
<proteinExistence type="inferred from homology"/>
<dbReference type="GO" id="GO:0001786">
    <property type="term" value="F:phosphatidylserine binding"/>
    <property type="evidence" value="ECO:0007669"/>
    <property type="project" value="TreeGrafter"/>
</dbReference>
<dbReference type="InterPro" id="IPR018502">
    <property type="entry name" value="Annexin_repeat"/>
</dbReference>
<dbReference type="GO" id="GO:0012506">
    <property type="term" value="C:vesicle membrane"/>
    <property type="evidence" value="ECO:0007669"/>
    <property type="project" value="TreeGrafter"/>
</dbReference>
<dbReference type="STRING" id="56484.A0A1Y2FIL8"/>
<dbReference type="GO" id="GO:0005544">
    <property type="term" value="F:calcium-dependent phospholipid binding"/>
    <property type="evidence" value="ECO:0007669"/>
    <property type="project" value="InterPro"/>
</dbReference>
<dbReference type="RefSeq" id="XP_040726068.1">
    <property type="nucleotide sequence ID" value="XM_040869116.1"/>
</dbReference>
<evidence type="ECO:0000256" key="4">
    <source>
        <dbReference type="SAM" id="MobiDB-lite"/>
    </source>
</evidence>
<evidence type="ECO:0000313" key="6">
    <source>
        <dbReference type="Proteomes" id="UP000193685"/>
    </source>
</evidence>
<reference evidence="5 6" key="1">
    <citation type="submission" date="2016-07" db="EMBL/GenBank/DDBJ databases">
        <title>Pervasive Adenine N6-methylation of Active Genes in Fungi.</title>
        <authorList>
            <consortium name="DOE Joint Genome Institute"/>
            <person name="Mondo S.J."/>
            <person name="Dannebaum R.O."/>
            <person name="Kuo R.C."/>
            <person name="Labutti K."/>
            <person name="Haridas S."/>
            <person name="Kuo A."/>
            <person name="Salamov A."/>
            <person name="Ahrendt S.R."/>
            <person name="Lipzen A."/>
            <person name="Sullivan W."/>
            <person name="Andreopoulos W.B."/>
            <person name="Clum A."/>
            <person name="Lindquist E."/>
            <person name="Daum C."/>
            <person name="Ramamoorthy G.K."/>
            <person name="Gryganskyi A."/>
            <person name="Culley D."/>
            <person name="Magnuson J.K."/>
            <person name="James T.Y."/>
            <person name="O'Malley M.A."/>
            <person name="Stajich J.E."/>
            <person name="Spatafora J.W."/>
            <person name="Visel A."/>
            <person name="Grigoriev I.V."/>
        </authorList>
    </citation>
    <scope>NUCLEOTIDE SEQUENCE [LARGE SCALE GENOMIC DNA]</scope>
    <source>
        <strain evidence="5 6">12-1054</strain>
    </source>
</reference>
<feature type="compositionally biased region" description="Low complexity" evidence="4">
    <location>
        <begin position="86"/>
        <end position="129"/>
    </location>
</feature>
<gene>
    <name evidence="5" type="ORF">BCR37DRAFT_378757</name>
</gene>
<dbReference type="PANTHER" id="PTHR10502">
    <property type="entry name" value="ANNEXIN"/>
    <property type="match status" value="1"/>
</dbReference>
<dbReference type="OrthoDB" id="37886at2759"/>
<feature type="region of interest" description="Disordered" evidence="4">
    <location>
        <begin position="1"/>
        <end position="131"/>
    </location>
</feature>
<dbReference type="AlphaFoldDB" id="A0A1Y2FIL8"/>
<evidence type="ECO:0000256" key="1">
    <source>
        <dbReference type="ARBA" id="ARBA00007831"/>
    </source>
</evidence>
<organism evidence="5 6">
    <name type="scientific">Protomyces lactucae-debilis</name>
    <dbReference type="NCBI Taxonomy" id="2754530"/>
    <lineage>
        <taxon>Eukaryota</taxon>
        <taxon>Fungi</taxon>
        <taxon>Dikarya</taxon>
        <taxon>Ascomycota</taxon>
        <taxon>Taphrinomycotina</taxon>
        <taxon>Taphrinomycetes</taxon>
        <taxon>Taphrinales</taxon>
        <taxon>Protomycetaceae</taxon>
        <taxon>Protomyces</taxon>
    </lineage>
</organism>
<dbReference type="SUPFAM" id="SSF47874">
    <property type="entry name" value="Annexin"/>
    <property type="match status" value="1"/>
</dbReference>
<evidence type="ECO:0000313" key="5">
    <source>
        <dbReference type="EMBL" id="ORY83773.1"/>
    </source>
</evidence>
<dbReference type="EMBL" id="MCFI01000007">
    <property type="protein sequence ID" value="ORY83773.1"/>
    <property type="molecule type" value="Genomic_DNA"/>
</dbReference>
<feature type="compositionally biased region" description="Polar residues" evidence="4">
    <location>
        <begin position="74"/>
        <end position="85"/>
    </location>
</feature>
<comment type="similarity">
    <text evidence="1">Belongs to the annexin family.</text>
</comment>
<evidence type="ECO:0008006" key="7">
    <source>
        <dbReference type="Google" id="ProtNLM"/>
    </source>
</evidence>
<evidence type="ECO:0000256" key="3">
    <source>
        <dbReference type="ARBA" id="ARBA00023216"/>
    </source>
</evidence>
<dbReference type="SMART" id="SM00335">
    <property type="entry name" value="ANX"/>
    <property type="match status" value="4"/>
</dbReference>
<dbReference type="GeneID" id="63785715"/>
<comment type="caution">
    <text evidence="5">The sequence shown here is derived from an EMBL/GenBank/DDBJ whole genome shotgun (WGS) entry which is preliminary data.</text>
</comment>